<sequence length="291" mass="32068">MTDACRIHAPADDHHDTCPTCLAKVRDNLHEIARLIADLPAEAITKGLNSEAMNLLAPATDYEQAGHIEASIAAGRISPDDYDAATAPDLLHPSHVIGCWDSLVRDALEHTEPETWSVTTGIDYLDLQLTYLAGYEHLAFDELAADIRACRIHLEHVLHDGIQRDTGAPCPACSTTLRRTWGTEPALDGWECPACGLESSQAEYEHDVAATHRQRASWLTDEQMEIRVGVKAATVRSWGRRGGPVSRRRHSERTEYAVADVEAAAWRKGLAHLGYFPIQPQTEAEHGMMTP</sequence>
<dbReference type="RefSeq" id="WP_131584359.1">
    <property type="nucleotide sequence ID" value="NZ_SJZJ01000019.1"/>
</dbReference>
<dbReference type="EMBL" id="SJZJ01000019">
    <property type="protein sequence ID" value="TCJ23034.1"/>
    <property type="molecule type" value="Genomic_DNA"/>
</dbReference>
<name>A0A4R1BY76_9ACTN</name>
<comment type="caution">
    <text evidence="1">The sequence shown here is derived from an EMBL/GenBank/DDBJ whole genome shotgun (WGS) entry which is preliminary data.</text>
</comment>
<proteinExistence type="predicted"/>
<dbReference type="AlphaFoldDB" id="A0A4R1BY76"/>
<evidence type="ECO:0000313" key="1">
    <source>
        <dbReference type="EMBL" id="TCJ23034.1"/>
    </source>
</evidence>
<organism evidence="1 2">
    <name type="scientific">Nocardioides jejuensis</name>
    <dbReference type="NCBI Taxonomy" id="2502782"/>
    <lineage>
        <taxon>Bacteria</taxon>
        <taxon>Bacillati</taxon>
        <taxon>Actinomycetota</taxon>
        <taxon>Actinomycetes</taxon>
        <taxon>Propionibacteriales</taxon>
        <taxon>Nocardioidaceae</taxon>
        <taxon>Nocardioides</taxon>
    </lineage>
</organism>
<keyword evidence="2" id="KW-1185">Reference proteome</keyword>
<reference evidence="1 2" key="1">
    <citation type="submission" date="2019-03" db="EMBL/GenBank/DDBJ databases">
        <authorList>
            <person name="Kim M.K.M."/>
        </authorList>
    </citation>
    <scope>NUCLEOTIDE SEQUENCE [LARGE SCALE GENOMIC DNA]</scope>
    <source>
        <strain evidence="1 2">18JY15-6</strain>
    </source>
</reference>
<accession>A0A4R1BY76</accession>
<gene>
    <name evidence="1" type="ORF">EPD65_11775</name>
</gene>
<protein>
    <submittedName>
        <fullName evidence="1">Uncharacterized protein</fullName>
    </submittedName>
</protein>
<evidence type="ECO:0000313" key="2">
    <source>
        <dbReference type="Proteomes" id="UP000295453"/>
    </source>
</evidence>
<dbReference type="Proteomes" id="UP000295453">
    <property type="component" value="Unassembled WGS sequence"/>
</dbReference>